<dbReference type="Proteomes" id="UP000000600">
    <property type="component" value="Unassembled WGS sequence"/>
</dbReference>
<gene>
    <name evidence="1" type="ORF">GSPATT00033323001</name>
</gene>
<evidence type="ECO:0000313" key="1">
    <source>
        <dbReference type="EMBL" id="CAK63470.1"/>
    </source>
</evidence>
<dbReference type="GeneID" id="5016652"/>
<organism evidence="1 2">
    <name type="scientific">Paramecium tetraurelia</name>
    <dbReference type="NCBI Taxonomy" id="5888"/>
    <lineage>
        <taxon>Eukaryota</taxon>
        <taxon>Sar</taxon>
        <taxon>Alveolata</taxon>
        <taxon>Ciliophora</taxon>
        <taxon>Intramacronucleata</taxon>
        <taxon>Oligohymenophorea</taxon>
        <taxon>Peniculida</taxon>
        <taxon>Parameciidae</taxon>
        <taxon>Paramecium</taxon>
    </lineage>
</organism>
<keyword evidence="2" id="KW-1185">Reference proteome</keyword>
<dbReference type="AlphaFoldDB" id="A0BY53"/>
<name>A0BY53_PARTE</name>
<dbReference type="HOGENOM" id="CLU_859089_0_0_1"/>
<dbReference type="InterPro" id="IPR016024">
    <property type="entry name" value="ARM-type_fold"/>
</dbReference>
<evidence type="ECO:0000313" key="2">
    <source>
        <dbReference type="Proteomes" id="UP000000600"/>
    </source>
</evidence>
<dbReference type="EMBL" id="CT868026">
    <property type="protein sequence ID" value="CAK63470.1"/>
    <property type="molecule type" value="Genomic_DNA"/>
</dbReference>
<accession>A0BY53</accession>
<dbReference type="Gene3D" id="1.10.418.10">
    <property type="entry name" value="Calponin-like domain"/>
    <property type="match status" value="1"/>
</dbReference>
<dbReference type="RefSeq" id="XP_001430868.1">
    <property type="nucleotide sequence ID" value="XM_001430831.1"/>
</dbReference>
<dbReference type="InParanoid" id="A0BY53"/>
<dbReference type="KEGG" id="ptm:GSPATT00033323001"/>
<dbReference type="STRING" id="5888.A0BY53"/>
<dbReference type="eggNOG" id="ENOG502S9N0">
    <property type="taxonomic scope" value="Eukaryota"/>
</dbReference>
<dbReference type="InterPro" id="IPR036872">
    <property type="entry name" value="CH_dom_sf"/>
</dbReference>
<protein>
    <submittedName>
        <fullName evidence="1">Uncharacterized protein</fullName>
    </submittedName>
</protein>
<sequence>MQITQDMFKWLKSLNVIQNGIPKQNGRIELDPETTSAFYNGFKMSELLDKLVGTYNQQIKTQTNPTARLYNWNIITERLHQIKVELDTEIKKLIIDGDLEMIVEVLKDIQSKFVKEITSKIENPKKNFDIETLNSAKPISSCETVIEYVIVALSQNLILKPKQSQQLLNNNFKLLTHVFIKGVKGQYIQLVTLLQEIYNNMPRLIELLREEEHQIGFFVSFLKLSIFSKDQEVVHWGLRLLGKLAYDLAQYDLLFHMFQWLLSSGLSSLIITLQRQPQLAEPLATALTQIAYYDYSQVFGQQKYFENPKILYRILWSIASLFEL</sequence>
<reference evidence="1 2" key="1">
    <citation type="journal article" date="2006" name="Nature">
        <title>Global trends of whole-genome duplications revealed by the ciliate Paramecium tetraurelia.</title>
        <authorList>
            <consortium name="Genoscope"/>
            <person name="Aury J.-M."/>
            <person name="Jaillon O."/>
            <person name="Duret L."/>
            <person name="Noel B."/>
            <person name="Jubin C."/>
            <person name="Porcel B.M."/>
            <person name="Segurens B."/>
            <person name="Daubin V."/>
            <person name="Anthouard V."/>
            <person name="Aiach N."/>
            <person name="Arnaiz O."/>
            <person name="Billaut A."/>
            <person name="Beisson J."/>
            <person name="Blanc I."/>
            <person name="Bouhouche K."/>
            <person name="Camara F."/>
            <person name="Duharcourt S."/>
            <person name="Guigo R."/>
            <person name="Gogendeau D."/>
            <person name="Katinka M."/>
            <person name="Keller A.-M."/>
            <person name="Kissmehl R."/>
            <person name="Klotz C."/>
            <person name="Koll F."/>
            <person name="Le Moue A."/>
            <person name="Lepere C."/>
            <person name="Malinsky S."/>
            <person name="Nowacki M."/>
            <person name="Nowak J.K."/>
            <person name="Plattner H."/>
            <person name="Poulain J."/>
            <person name="Ruiz F."/>
            <person name="Serrano V."/>
            <person name="Zagulski M."/>
            <person name="Dessen P."/>
            <person name="Betermier M."/>
            <person name="Weissenbach J."/>
            <person name="Scarpelli C."/>
            <person name="Schachter V."/>
            <person name="Sperling L."/>
            <person name="Meyer E."/>
            <person name="Cohen J."/>
            <person name="Wincker P."/>
        </authorList>
    </citation>
    <scope>NUCLEOTIDE SEQUENCE [LARGE SCALE GENOMIC DNA]</scope>
    <source>
        <strain evidence="1 2">Stock d4-2</strain>
    </source>
</reference>
<dbReference type="SUPFAM" id="SSF48371">
    <property type="entry name" value="ARM repeat"/>
    <property type="match status" value="1"/>
</dbReference>
<proteinExistence type="predicted"/>